<dbReference type="InterPro" id="IPR020456">
    <property type="entry name" value="Acylphosphatase"/>
</dbReference>
<keyword evidence="1 2" id="KW-0378">Hydrolase</keyword>
<dbReference type="PROSITE" id="PS00151">
    <property type="entry name" value="ACYLPHOSPHATASE_2"/>
    <property type="match status" value="1"/>
</dbReference>
<dbReference type="PANTHER" id="PTHR47268">
    <property type="entry name" value="ACYLPHOSPHATASE"/>
    <property type="match status" value="1"/>
</dbReference>
<dbReference type="InterPro" id="IPR036046">
    <property type="entry name" value="Acylphosphatase-like_dom_sf"/>
</dbReference>
<dbReference type="Pfam" id="PF00708">
    <property type="entry name" value="Acylphosphatase"/>
    <property type="match status" value="1"/>
</dbReference>
<dbReference type="EMBL" id="JAPDMZ010000343">
    <property type="protein sequence ID" value="KAK0543617.1"/>
    <property type="molecule type" value="Genomic_DNA"/>
</dbReference>
<accession>A0AAN6GLH3</accession>
<dbReference type="PANTHER" id="PTHR47268:SF4">
    <property type="entry name" value="ACYLPHOSPHATASE"/>
    <property type="match status" value="1"/>
</dbReference>
<evidence type="ECO:0000256" key="3">
    <source>
        <dbReference type="RuleBase" id="RU004168"/>
    </source>
</evidence>
<dbReference type="InterPro" id="IPR001792">
    <property type="entry name" value="Acylphosphatase-like_dom"/>
</dbReference>
<feature type="domain" description="Acylphosphatase-like" evidence="4">
    <location>
        <begin position="4"/>
        <end position="94"/>
    </location>
</feature>
<evidence type="ECO:0000259" key="4">
    <source>
        <dbReference type="PROSITE" id="PS51160"/>
    </source>
</evidence>
<feature type="active site" evidence="1">
    <location>
        <position position="19"/>
    </location>
</feature>
<evidence type="ECO:0000256" key="1">
    <source>
        <dbReference type="PROSITE-ProRule" id="PRU00520"/>
    </source>
</evidence>
<dbReference type="AlphaFoldDB" id="A0AAN6GLH3"/>
<comment type="caution">
    <text evidence="5">The sequence shown here is derived from an EMBL/GenBank/DDBJ whole genome shotgun (WGS) entry which is preliminary data.</text>
</comment>
<organism evidence="5 6">
    <name type="scientific">Tilletia horrida</name>
    <dbReference type="NCBI Taxonomy" id="155126"/>
    <lineage>
        <taxon>Eukaryota</taxon>
        <taxon>Fungi</taxon>
        <taxon>Dikarya</taxon>
        <taxon>Basidiomycota</taxon>
        <taxon>Ustilaginomycotina</taxon>
        <taxon>Exobasidiomycetes</taxon>
        <taxon>Tilletiales</taxon>
        <taxon>Tilletiaceae</taxon>
        <taxon>Tilletia</taxon>
    </lineage>
</organism>
<feature type="active site" evidence="1">
    <location>
        <position position="37"/>
    </location>
</feature>
<proteinExistence type="inferred from homology"/>
<evidence type="ECO:0000256" key="2">
    <source>
        <dbReference type="RuleBase" id="RU000553"/>
    </source>
</evidence>
<name>A0AAN6GLH3_9BASI</name>
<comment type="catalytic activity">
    <reaction evidence="1 2">
        <text>an acyl phosphate + H2O = a carboxylate + phosphate + H(+)</text>
        <dbReference type="Rhea" id="RHEA:14965"/>
        <dbReference type="ChEBI" id="CHEBI:15377"/>
        <dbReference type="ChEBI" id="CHEBI:15378"/>
        <dbReference type="ChEBI" id="CHEBI:29067"/>
        <dbReference type="ChEBI" id="CHEBI:43474"/>
        <dbReference type="ChEBI" id="CHEBI:59918"/>
        <dbReference type="EC" id="3.6.1.7"/>
    </reaction>
</comment>
<dbReference type="GO" id="GO:0003998">
    <property type="term" value="F:acylphosphatase activity"/>
    <property type="evidence" value="ECO:0007669"/>
    <property type="project" value="UniProtKB-EC"/>
</dbReference>
<evidence type="ECO:0000313" key="5">
    <source>
        <dbReference type="EMBL" id="KAK0543617.1"/>
    </source>
</evidence>
<dbReference type="Gene3D" id="3.30.70.100">
    <property type="match status" value="1"/>
</dbReference>
<dbReference type="PROSITE" id="PS51160">
    <property type="entry name" value="ACYLPHOSPHATASE_3"/>
    <property type="match status" value="1"/>
</dbReference>
<reference evidence="5" key="1">
    <citation type="journal article" date="2023" name="PhytoFront">
        <title>Draft Genome Resources of Seven Strains of Tilletia horrida, Causal Agent of Kernel Smut of Rice.</title>
        <authorList>
            <person name="Khanal S."/>
            <person name="Antony Babu S."/>
            <person name="Zhou X.G."/>
        </authorList>
    </citation>
    <scope>NUCLEOTIDE SEQUENCE</scope>
    <source>
        <strain evidence="5">TX6</strain>
    </source>
</reference>
<dbReference type="Proteomes" id="UP001176517">
    <property type="component" value="Unassembled WGS sequence"/>
</dbReference>
<dbReference type="PROSITE" id="PS00150">
    <property type="entry name" value="ACYLPHOSPHATASE_1"/>
    <property type="match status" value="1"/>
</dbReference>
<gene>
    <name evidence="5" type="ORF">OC846_006357</name>
</gene>
<dbReference type="SUPFAM" id="SSF54975">
    <property type="entry name" value="Acylphosphatase/BLUF domain-like"/>
    <property type="match status" value="1"/>
</dbReference>
<dbReference type="PRINTS" id="PR00112">
    <property type="entry name" value="ACYLPHPHTASE"/>
</dbReference>
<sequence length="94" mass="10123">MSKAISFTVSGRVQGVGFRYATAHEARSLRLGGWVKNESDGSVAGAATGPEDVLAKFVTFLKRGPSAARVDDLNVQSLTEDAAQRLPEQFEIRK</sequence>
<keyword evidence="6" id="KW-1185">Reference proteome</keyword>
<dbReference type="InterPro" id="IPR017968">
    <property type="entry name" value="Acylphosphatase_CS"/>
</dbReference>
<dbReference type="EC" id="3.6.1.7" evidence="1 2"/>
<comment type="similarity">
    <text evidence="3">Belongs to the acylphosphatase family.</text>
</comment>
<evidence type="ECO:0000313" key="6">
    <source>
        <dbReference type="Proteomes" id="UP001176517"/>
    </source>
</evidence>
<protein>
    <recommendedName>
        <fullName evidence="1 2">Acylphosphatase</fullName>
        <ecNumber evidence="1 2">3.6.1.7</ecNumber>
    </recommendedName>
</protein>